<dbReference type="EMBL" id="CP151800">
    <property type="protein sequence ID" value="WZW00267.1"/>
    <property type="molecule type" value="Genomic_DNA"/>
</dbReference>
<sequence>MSGFNILIILHLTSVALTISLFVLRYWWRWSNNPRINARWVRVVPHSVDTVLFLSGAGLMWVTGYLPLTSQGAWLTEKLFGVIIYIVLGFIALGRYRPRSQQTGFIAFLLGLVVLYIIIKLAATKVPILG</sequence>
<organism evidence="2 3">
    <name type="scientific">Kosakonia calanthes</name>
    <dbReference type="NCBI Taxonomy" id="3139408"/>
    <lineage>
        <taxon>Bacteria</taxon>
        <taxon>Pseudomonadati</taxon>
        <taxon>Pseudomonadota</taxon>
        <taxon>Gammaproteobacteria</taxon>
        <taxon>Enterobacterales</taxon>
        <taxon>Enterobacteriaceae</taxon>
        <taxon>Kosakonia</taxon>
    </lineage>
</organism>
<dbReference type="RefSeq" id="WP_342325200.1">
    <property type="nucleotide sequence ID" value="NZ_CP151800.1"/>
</dbReference>
<gene>
    <name evidence="2" type="primary">sirB2</name>
    <name evidence="2" type="ORF">AAEY27_10435</name>
</gene>
<name>A0ABZ3BGE5_9ENTR</name>
<accession>A0ABZ3BGE5</accession>
<evidence type="ECO:0000256" key="1">
    <source>
        <dbReference type="SAM" id="Phobius"/>
    </source>
</evidence>
<reference evidence="2 3" key="1">
    <citation type="submission" date="2024-04" db="EMBL/GenBank/DDBJ databases">
        <title>Kosakonia calanthae sp. nov., a halophilic bacterium isolated from leaves of Calanthe tiplacata.</title>
        <authorList>
            <person name="Wu P."/>
        </authorList>
    </citation>
    <scope>NUCLEOTIDE SEQUENCE [LARGE SCALE GENOMIC DNA]</scope>
    <source>
        <strain evidence="2 3">BYX6</strain>
    </source>
</reference>
<evidence type="ECO:0000313" key="2">
    <source>
        <dbReference type="EMBL" id="WZW00267.1"/>
    </source>
</evidence>
<feature type="transmembrane region" description="Helical" evidence="1">
    <location>
        <begin position="6"/>
        <end position="28"/>
    </location>
</feature>
<dbReference type="InterPro" id="IPR007360">
    <property type="entry name" value="SirB"/>
</dbReference>
<proteinExistence type="predicted"/>
<feature type="transmembrane region" description="Helical" evidence="1">
    <location>
        <begin position="40"/>
        <end position="62"/>
    </location>
</feature>
<evidence type="ECO:0000313" key="3">
    <source>
        <dbReference type="Proteomes" id="UP001466893"/>
    </source>
</evidence>
<dbReference type="PANTHER" id="PTHR39594:SF1">
    <property type="entry name" value="PROTEIN YCHQ"/>
    <property type="match status" value="1"/>
</dbReference>
<keyword evidence="1" id="KW-0472">Membrane</keyword>
<dbReference type="PIRSF" id="PIRSF005610">
    <property type="entry name" value="SirB"/>
    <property type="match status" value="1"/>
</dbReference>
<keyword evidence="3" id="KW-1185">Reference proteome</keyword>
<protein>
    <submittedName>
        <fullName evidence="2">Invasion regulator SirB2</fullName>
    </submittedName>
</protein>
<feature type="transmembrane region" description="Helical" evidence="1">
    <location>
        <begin position="74"/>
        <end position="93"/>
    </location>
</feature>
<dbReference type="NCBIfam" id="NF007622">
    <property type="entry name" value="PRK10278.1"/>
    <property type="match status" value="1"/>
</dbReference>
<keyword evidence="1" id="KW-1133">Transmembrane helix</keyword>
<dbReference type="Proteomes" id="UP001466893">
    <property type="component" value="Chromosome"/>
</dbReference>
<feature type="transmembrane region" description="Helical" evidence="1">
    <location>
        <begin position="105"/>
        <end position="123"/>
    </location>
</feature>
<keyword evidence="1" id="KW-0812">Transmembrane</keyword>
<dbReference type="Pfam" id="PF04247">
    <property type="entry name" value="SirB"/>
    <property type="match status" value="1"/>
</dbReference>
<dbReference type="PANTHER" id="PTHR39594">
    <property type="entry name" value="PROTEIN YCHQ"/>
    <property type="match status" value="1"/>
</dbReference>